<evidence type="ECO:0000256" key="1">
    <source>
        <dbReference type="ARBA" id="ARBA00004613"/>
    </source>
</evidence>
<keyword evidence="7" id="KW-1185">Reference proteome</keyword>
<evidence type="ECO:0000256" key="2">
    <source>
        <dbReference type="ARBA" id="ARBA00010400"/>
    </source>
</evidence>
<evidence type="ECO:0000256" key="5">
    <source>
        <dbReference type="RuleBase" id="RU367124"/>
    </source>
</evidence>
<comment type="caution">
    <text evidence="6">The sequence shown here is derived from an EMBL/GenBank/DDBJ whole genome shotgun (WGS) entry which is preliminary data.</text>
</comment>
<evidence type="ECO:0000256" key="3">
    <source>
        <dbReference type="ARBA" id="ARBA00022525"/>
    </source>
</evidence>
<dbReference type="Proteomes" id="UP000693981">
    <property type="component" value="Unassembled WGS sequence"/>
</dbReference>
<dbReference type="EMBL" id="JAGDFL010000106">
    <property type="protein sequence ID" value="KAG7397629.1"/>
    <property type="molecule type" value="Genomic_DNA"/>
</dbReference>
<feature type="signal peptide" evidence="5">
    <location>
        <begin position="1"/>
        <end position="16"/>
    </location>
</feature>
<dbReference type="AlphaFoldDB" id="A0A8T1X0Y5"/>
<name>A0A8T1X0Y5_9STRA</name>
<comment type="domain">
    <text evidence="5">The RxLR-dEER motif acts to carry the protein into the host cell cytoplasm through binding to cell surface phosphatidylinositol-3-phosphate.</text>
</comment>
<evidence type="ECO:0000313" key="7">
    <source>
        <dbReference type="Proteomes" id="UP000693981"/>
    </source>
</evidence>
<keyword evidence="4 5" id="KW-0732">Signal</keyword>
<dbReference type="Pfam" id="PF16810">
    <property type="entry name" value="RXLR"/>
    <property type="match status" value="1"/>
</dbReference>
<comment type="subcellular location">
    <subcellularLocation>
        <location evidence="1 5">Secreted</location>
    </subcellularLocation>
</comment>
<evidence type="ECO:0000256" key="4">
    <source>
        <dbReference type="ARBA" id="ARBA00022729"/>
    </source>
</evidence>
<evidence type="ECO:0000313" key="6">
    <source>
        <dbReference type="EMBL" id="KAG7397629.1"/>
    </source>
</evidence>
<accession>A0A8T1X0Y5</accession>
<feature type="chain" id="PRO_5044970172" description="RxLR effector protein" evidence="5">
    <location>
        <begin position="17"/>
        <end position="134"/>
    </location>
</feature>
<comment type="similarity">
    <text evidence="2 5">Belongs to the RxLR effector family.</text>
</comment>
<gene>
    <name evidence="6" type="ORF">PHYBOEH_000450</name>
</gene>
<proteinExistence type="inferred from homology"/>
<reference evidence="6" key="1">
    <citation type="submission" date="2021-02" db="EMBL/GenBank/DDBJ databases">
        <authorList>
            <person name="Palmer J.M."/>
        </authorList>
    </citation>
    <scope>NUCLEOTIDE SEQUENCE</scope>
    <source>
        <strain evidence="6">SCRP23</strain>
    </source>
</reference>
<comment type="function">
    <text evidence="5">Effector that suppresses plant defense responses during pathogen infection.</text>
</comment>
<sequence>MALLIALCNGATTAMADSPAIGNANGGGKRYLRAEEVASLKDGDDEERLFGLGKLKSKFGSWKMKRSIASVTKKMEKAEKKEAKMIDNFIKSGKNPEMMKAELKIVGGAKNKYSEFLEKFTKEYNKRNSAIVPV</sequence>
<keyword evidence="3 5" id="KW-0964">Secreted</keyword>
<dbReference type="InterPro" id="IPR031825">
    <property type="entry name" value="RXLR"/>
</dbReference>
<organism evidence="6 7">
    <name type="scientific">Phytophthora boehmeriae</name>
    <dbReference type="NCBI Taxonomy" id="109152"/>
    <lineage>
        <taxon>Eukaryota</taxon>
        <taxon>Sar</taxon>
        <taxon>Stramenopiles</taxon>
        <taxon>Oomycota</taxon>
        <taxon>Peronosporomycetes</taxon>
        <taxon>Peronosporales</taxon>
        <taxon>Peronosporaceae</taxon>
        <taxon>Phytophthora</taxon>
    </lineage>
</organism>
<protein>
    <recommendedName>
        <fullName evidence="5">RxLR effector protein</fullName>
    </recommendedName>
</protein>